<dbReference type="InterPro" id="IPR043502">
    <property type="entry name" value="DNA/RNA_pol_sf"/>
</dbReference>
<evidence type="ECO:0000313" key="2">
    <source>
        <dbReference type="EMBL" id="TRZ35226.1"/>
    </source>
</evidence>
<dbReference type="CDD" id="cd00085">
    <property type="entry name" value="HNHc"/>
    <property type="match status" value="1"/>
</dbReference>
<dbReference type="InterPro" id="IPR030931">
    <property type="entry name" value="Group_II_RT_mat"/>
</dbReference>
<dbReference type="InterPro" id="IPR003615">
    <property type="entry name" value="HNH_nuc"/>
</dbReference>
<proteinExistence type="predicted"/>
<keyword evidence="2" id="KW-0695">RNA-directed DNA polymerase</keyword>
<dbReference type="PANTHER" id="PTHR34047:SF8">
    <property type="entry name" value="PROTEIN YKFC"/>
    <property type="match status" value="1"/>
</dbReference>
<comment type="caution">
    <text evidence="2">The sequence shown here is derived from an EMBL/GenBank/DDBJ whole genome shotgun (WGS) entry which is preliminary data.</text>
</comment>
<accession>A0A8B5W7D9</accession>
<dbReference type="GeneID" id="69569628"/>
<dbReference type="PROSITE" id="PS50878">
    <property type="entry name" value="RT_POL"/>
    <property type="match status" value="1"/>
</dbReference>
<dbReference type="RefSeq" id="WP_002330681.1">
    <property type="nucleotide sequence ID" value="NZ_JBHHHZ010000001.1"/>
</dbReference>
<dbReference type="CDD" id="cd01651">
    <property type="entry name" value="RT_G2_intron"/>
    <property type="match status" value="1"/>
</dbReference>
<dbReference type="Pfam" id="PF00078">
    <property type="entry name" value="RVT_1"/>
    <property type="match status" value="1"/>
</dbReference>
<keyword evidence="2" id="KW-0548">Nucleotidyltransferase</keyword>
<evidence type="ECO:0000259" key="1">
    <source>
        <dbReference type="PROSITE" id="PS50878"/>
    </source>
</evidence>
<name>A0A8B5W7D9_ENTAV</name>
<dbReference type="Gene3D" id="1.10.30.50">
    <property type="match status" value="1"/>
</dbReference>
<organism evidence="2 3">
    <name type="scientific">Enterococcus avium</name>
    <name type="common">Streptococcus avium</name>
    <dbReference type="NCBI Taxonomy" id="33945"/>
    <lineage>
        <taxon>Bacteria</taxon>
        <taxon>Bacillati</taxon>
        <taxon>Bacillota</taxon>
        <taxon>Bacilli</taxon>
        <taxon>Lactobacillales</taxon>
        <taxon>Enterococcaceae</taxon>
        <taxon>Enterococcus</taxon>
    </lineage>
</organism>
<keyword evidence="2" id="KW-0808">Transferase</keyword>
<dbReference type="EMBL" id="PDXQ01000001">
    <property type="protein sequence ID" value="TRZ35226.1"/>
    <property type="molecule type" value="Genomic_DNA"/>
</dbReference>
<sequence>MNVETDEVQGSGKNVGKSVMEVPRLNTKIRYWEYYDLQETFDQLFTQSRNGKKFYQLYELIISENNILLAYRTIKANKGSSTPGTDSFTIDNYKEMNQAEFIHLILSHLENYKPKSIKRVMIPKPNGEKRPLGIPCMIDRMIQQMFKQILEPICEAKFYEHSYGFRPLRSAKHALGRIMYLINISKMHYAVDIDIKGFFDNVNHRLLIKQLWNIGICDKQVLAILSKSLKSPIQGEGIPSKGTIQGGIISPLLSNVVLNDLDHWVSKQWHTFETKYPYTKGYNKFRALRDTNLKQGYIVRYADDFKIMTNDYPTALKWFHAVKLYLKDRLKLDISNEKSKIVNLRKCKSEFLGFAICVKQKGKKWVCNSRISNKKKDQIKEEIKQRIKDIQKSPTAQNALLFNALVLGVHNYFRYATHINLDLNRMNYVLSFTTYNRLSNCSTRCYPNKASPTYKKFYSTTMKTYKVAGVYLYPLCDVSTKTIYGFNTEDTPFTPFGRQRLEHKSLQSLVFQELRKLMESKIPNRTVEYLDSRISRYSMKSGKCEITKQFLPAKAVHCHHYLPKSLGGDDKFDNLRIIHKDIHLLIHTTNKMIIDHYVHELKLVPEQIAKINLYRKMCNLQNIQ</sequence>
<evidence type="ECO:0000313" key="3">
    <source>
        <dbReference type="Proteomes" id="UP000316316"/>
    </source>
</evidence>
<dbReference type="GO" id="GO:0003964">
    <property type="term" value="F:RNA-directed DNA polymerase activity"/>
    <property type="evidence" value="ECO:0007669"/>
    <property type="project" value="UniProtKB-KW"/>
</dbReference>
<protein>
    <submittedName>
        <fullName evidence="2">Group II intron reverse transcriptase/maturase</fullName>
    </submittedName>
</protein>
<dbReference type="InterPro" id="IPR000477">
    <property type="entry name" value="RT_dom"/>
</dbReference>
<gene>
    <name evidence="2" type="primary">ltrA</name>
    <name evidence="2" type="ORF">AUF17_14515</name>
</gene>
<dbReference type="AlphaFoldDB" id="A0A8B5W7D9"/>
<dbReference type="SUPFAM" id="SSF56672">
    <property type="entry name" value="DNA/RNA polymerases"/>
    <property type="match status" value="1"/>
</dbReference>
<dbReference type="InterPro" id="IPR051083">
    <property type="entry name" value="GrpII_Intron_Splice-Mob/Def"/>
</dbReference>
<dbReference type="PANTHER" id="PTHR34047">
    <property type="entry name" value="NUCLEAR INTRON MATURASE 1, MITOCHONDRIAL-RELATED"/>
    <property type="match status" value="1"/>
</dbReference>
<feature type="domain" description="Reverse transcriptase" evidence="1">
    <location>
        <begin position="103"/>
        <end position="356"/>
    </location>
</feature>
<dbReference type="Proteomes" id="UP000316316">
    <property type="component" value="Unassembled WGS sequence"/>
</dbReference>
<reference evidence="2 3" key="1">
    <citation type="submission" date="2017-10" db="EMBL/GenBank/DDBJ databases">
        <title>FDA dAtabase for Regulatory Grade micrObial Sequences (FDA-ARGOS): Supporting development and validation of Infectious Disease Dx tests.</title>
        <authorList>
            <person name="Campos J."/>
            <person name="Goldberg B."/>
            <person name="Tallon L.J."/>
            <person name="Sadzewicz L."/>
            <person name="Sengamalay N."/>
            <person name="Ott S."/>
            <person name="Godinez A."/>
            <person name="Nagaraj S."/>
            <person name="Vyas G."/>
            <person name="Aluvathingal J."/>
            <person name="Nadendla S."/>
            <person name="Geyer C."/>
            <person name="Nandy P."/>
            <person name="Hobson J."/>
            <person name="Sichtig H."/>
        </authorList>
    </citation>
    <scope>NUCLEOTIDE SEQUENCE [LARGE SCALE GENOMIC DNA]</scope>
    <source>
        <strain evidence="2 3">FDAARGOS_185</strain>
    </source>
</reference>
<dbReference type="NCBIfam" id="TIGR04416">
    <property type="entry name" value="group_II_RT_mat"/>
    <property type="match status" value="1"/>
</dbReference>